<dbReference type="Proteomes" id="UP000662873">
    <property type="component" value="Chromosome"/>
</dbReference>
<comment type="subunit">
    <text evidence="2">Interacts with 100S ribosomes.</text>
</comment>
<dbReference type="Pfam" id="PF02482">
    <property type="entry name" value="Ribosomal_S30AE"/>
    <property type="match status" value="1"/>
</dbReference>
<comment type="function">
    <text evidence="2">Required for dimerization of active 70S ribosomes into 100S ribosomes in stationary phase; 100S ribosomes are translationally inactive and sometimes present during exponential growth.</text>
</comment>
<dbReference type="PANTHER" id="PTHR33231:SF1">
    <property type="entry name" value="30S RIBOSOMAL PROTEIN"/>
    <property type="match status" value="1"/>
</dbReference>
<dbReference type="InterPro" id="IPR036567">
    <property type="entry name" value="RHF-like"/>
</dbReference>
<dbReference type="HAMAP" id="MF_00839">
    <property type="entry name" value="HPF"/>
    <property type="match status" value="1"/>
</dbReference>
<dbReference type="CDD" id="cd00552">
    <property type="entry name" value="RaiA"/>
    <property type="match status" value="1"/>
</dbReference>
<dbReference type="Gene3D" id="3.30.505.50">
    <property type="entry name" value="Sigma 54 modulation/S30EA ribosomal protein, C-terminal domain"/>
    <property type="match status" value="1"/>
</dbReference>
<name>A0A809SB84_9BACT</name>
<dbReference type="InterPro" id="IPR038416">
    <property type="entry name" value="Ribosom_S30AE_C_sf"/>
</dbReference>
<evidence type="ECO:0000256" key="2">
    <source>
        <dbReference type="HAMAP-Rule" id="MF_00839"/>
    </source>
</evidence>
<dbReference type="AlphaFoldDB" id="A0A809SB84"/>
<reference evidence="4" key="1">
    <citation type="journal article" name="DNA Res.">
        <title>The physiological potential of anammox bacteria as revealed by their core genome structure.</title>
        <authorList>
            <person name="Okubo T."/>
            <person name="Toyoda A."/>
            <person name="Fukuhara K."/>
            <person name="Uchiyama I."/>
            <person name="Harigaya Y."/>
            <person name="Kuroiwa M."/>
            <person name="Suzuki T."/>
            <person name="Murakami Y."/>
            <person name="Suwa Y."/>
            <person name="Takami H."/>
        </authorList>
    </citation>
    <scope>NUCLEOTIDE SEQUENCE</scope>
    <source>
        <strain evidence="4">317325-2</strain>
    </source>
</reference>
<dbReference type="KEGG" id="npy:NPRO_23960"/>
<dbReference type="Pfam" id="PF16321">
    <property type="entry name" value="Ribosom_S30AE_C"/>
    <property type="match status" value="1"/>
</dbReference>
<dbReference type="GO" id="GO:0043024">
    <property type="term" value="F:ribosomal small subunit binding"/>
    <property type="evidence" value="ECO:0007669"/>
    <property type="project" value="TreeGrafter"/>
</dbReference>
<dbReference type="InterPro" id="IPR034694">
    <property type="entry name" value="HPF_long/plastid"/>
</dbReference>
<comment type="subcellular location">
    <subcellularLocation>
        <location evidence="2">Cytoplasm</location>
    </subcellularLocation>
</comment>
<dbReference type="GO" id="GO:0045900">
    <property type="term" value="P:negative regulation of translational elongation"/>
    <property type="evidence" value="ECO:0007669"/>
    <property type="project" value="TreeGrafter"/>
</dbReference>
<keyword evidence="2" id="KW-0963">Cytoplasm</keyword>
<feature type="domain" description="Sigma 54 modulation/S30EA ribosomal protein C-terminal" evidence="3">
    <location>
        <begin position="124"/>
        <end position="178"/>
    </location>
</feature>
<dbReference type="SUPFAM" id="SSF69754">
    <property type="entry name" value="Ribosome binding protein Y (YfiA homologue)"/>
    <property type="match status" value="1"/>
</dbReference>
<dbReference type="NCBIfam" id="TIGR00741">
    <property type="entry name" value="yfiA"/>
    <property type="match status" value="1"/>
</dbReference>
<gene>
    <name evidence="2" type="primary">hpf</name>
    <name evidence="4" type="ORF">NPRO_23960</name>
</gene>
<comment type="similarity">
    <text evidence="2">Belongs to the HPF/YfiA ribosome-associated protein family. Long HPF subfamily.</text>
</comment>
<protein>
    <recommendedName>
        <fullName evidence="2">Ribosome hibernation promoting factor</fullName>
        <shortName evidence="2">HPF</shortName>
    </recommendedName>
</protein>
<dbReference type="Gene3D" id="3.30.160.100">
    <property type="entry name" value="Ribosome hibernation promotion factor-like"/>
    <property type="match status" value="1"/>
</dbReference>
<evidence type="ECO:0000313" key="4">
    <source>
        <dbReference type="EMBL" id="BBO24801.1"/>
    </source>
</evidence>
<sequence>MLEVLVRNADGNVSEKDREYAAKKLAKLGRYFHSASKVELVHREEGKGSLPQHRIELTVHADGIFFRSEERDANVRAAIDKAAERIERKLRQFKKRLIDRHRKRGQVIPPAFEEVHEDEAHDHAPTIAERKAFLTKPISIEEAALQLEMIDHSFFVFRNEDSNQIEVLYRRKDGKYGLLKPE</sequence>
<evidence type="ECO:0000313" key="5">
    <source>
        <dbReference type="Proteomes" id="UP000662873"/>
    </source>
</evidence>
<dbReference type="EMBL" id="AP021858">
    <property type="protein sequence ID" value="BBO24801.1"/>
    <property type="molecule type" value="Genomic_DNA"/>
</dbReference>
<organism evidence="4 5">
    <name type="scientific">Candidatus Nitrosymbiomonas proteolyticus</name>
    <dbReference type="NCBI Taxonomy" id="2608984"/>
    <lineage>
        <taxon>Bacteria</taxon>
        <taxon>Bacillati</taxon>
        <taxon>Armatimonadota</taxon>
        <taxon>Armatimonadota incertae sedis</taxon>
        <taxon>Candidatus Nitrosymbiomonas</taxon>
    </lineage>
</organism>
<keyword evidence="1 2" id="KW-0810">Translation regulation</keyword>
<dbReference type="InterPro" id="IPR050574">
    <property type="entry name" value="HPF/YfiA_ribosome-assoc"/>
</dbReference>
<dbReference type="InterPro" id="IPR032528">
    <property type="entry name" value="Ribosom_S30AE_C"/>
</dbReference>
<accession>A0A809SB84</accession>
<dbReference type="PANTHER" id="PTHR33231">
    <property type="entry name" value="30S RIBOSOMAL PROTEIN"/>
    <property type="match status" value="1"/>
</dbReference>
<evidence type="ECO:0000259" key="3">
    <source>
        <dbReference type="Pfam" id="PF16321"/>
    </source>
</evidence>
<dbReference type="GO" id="GO:0022627">
    <property type="term" value="C:cytosolic small ribosomal subunit"/>
    <property type="evidence" value="ECO:0007669"/>
    <property type="project" value="TreeGrafter"/>
</dbReference>
<proteinExistence type="inferred from homology"/>
<evidence type="ECO:0000256" key="1">
    <source>
        <dbReference type="ARBA" id="ARBA00022845"/>
    </source>
</evidence>
<dbReference type="InterPro" id="IPR003489">
    <property type="entry name" value="RHF/RaiA"/>
</dbReference>